<comment type="miscellaneous">
    <text evidence="7">In eukaryotes there are cytoplasmic, mitochondrial and chloroplastic isozymes.</text>
</comment>
<evidence type="ECO:0000256" key="3">
    <source>
        <dbReference type="ARBA" id="ARBA00011738"/>
    </source>
</evidence>
<proteinExistence type="inferred from homology"/>
<reference evidence="10" key="1">
    <citation type="journal article" date="2017" name="Genome Biol.">
        <title>Comparative genomics reveals high biological diversity and specific adaptations in the industrially and medically important fungal genus Aspergillus.</title>
        <authorList>
            <person name="de Vries R.P."/>
            <person name="Riley R."/>
            <person name="Wiebenga A."/>
            <person name="Aguilar-Osorio G."/>
            <person name="Amillis S."/>
            <person name="Uchima C.A."/>
            <person name="Anderluh G."/>
            <person name="Asadollahi M."/>
            <person name="Askin M."/>
            <person name="Barry K."/>
            <person name="Battaglia E."/>
            <person name="Bayram O."/>
            <person name="Benocci T."/>
            <person name="Braus-Stromeyer S.A."/>
            <person name="Caldana C."/>
            <person name="Canovas D."/>
            <person name="Cerqueira G.C."/>
            <person name="Chen F."/>
            <person name="Chen W."/>
            <person name="Choi C."/>
            <person name="Clum A."/>
            <person name="Dos Santos R.A."/>
            <person name="Damasio A.R."/>
            <person name="Diallinas G."/>
            <person name="Emri T."/>
            <person name="Fekete E."/>
            <person name="Flipphi M."/>
            <person name="Freyberg S."/>
            <person name="Gallo A."/>
            <person name="Gournas C."/>
            <person name="Habgood R."/>
            <person name="Hainaut M."/>
            <person name="Harispe M.L."/>
            <person name="Henrissat B."/>
            <person name="Hilden K.S."/>
            <person name="Hope R."/>
            <person name="Hossain A."/>
            <person name="Karabika E."/>
            <person name="Karaffa L."/>
            <person name="Karanyi Z."/>
            <person name="Krasevec N."/>
            <person name="Kuo A."/>
            <person name="Kusch H."/>
            <person name="LaButti K."/>
            <person name="Lagendijk E.L."/>
            <person name="Lapidus A."/>
            <person name="Levasseur A."/>
            <person name="Lindquist E."/>
            <person name="Lipzen A."/>
            <person name="Logrieco A.F."/>
            <person name="MacCabe A."/>
            <person name="Maekelae M.R."/>
            <person name="Malavazi I."/>
            <person name="Melin P."/>
            <person name="Meyer V."/>
            <person name="Mielnichuk N."/>
            <person name="Miskei M."/>
            <person name="Molnar A.P."/>
            <person name="Mule G."/>
            <person name="Ngan C.Y."/>
            <person name="Orejas M."/>
            <person name="Orosz E."/>
            <person name="Ouedraogo J.P."/>
            <person name="Overkamp K.M."/>
            <person name="Park H.-S."/>
            <person name="Perrone G."/>
            <person name="Piumi F."/>
            <person name="Punt P.J."/>
            <person name="Ram A.F."/>
            <person name="Ramon A."/>
            <person name="Rauscher S."/>
            <person name="Record E."/>
            <person name="Riano-Pachon D.M."/>
            <person name="Robert V."/>
            <person name="Roehrig J."/>
            <person name="Ruller R."/>
            <person name="Salamov A."/>
            <person name="Salih N.S."/>
            <person name="Samson R.A."/>
            <person name="Sandor E."/>
            <person name="Sanguinetti M."/>
            <person name="Schuetze T."/>
            <person name="Sepcic K."/>
            <person name="Shelest E."/>
            <person name="Sherlock G."/>
            <person name="Sophianopoulou V."/>
            <person name="Squina F.M."/>
            <person name="Sun H."/>
            <person name="Susca A."/>
            <person name="Todd R.B."/>
            <person name="Tsang A."/>
            <person name="Unkles S.E."/>
            <person name="van de Wiele N."/>
            <person name="van Rossen-Uffink D."/>
            <person name="Oliveira J.V."/>
            <person name="Vesth T.C."/>
            <person name="Visser J."/>
            <person name="Yu J.-H."/>
            <person name="Zhou M."/>
            <person name="Andersen M.R."/>
            <person name="Archer D.B."/>
            <person name="Baker S.E."/>
            <person name="Benoit I."/>
            <person name="Brakhage A.A."/>
            <person name="Braus G.H."/>
            <person name="Fischer R."/>
            <person name="Frisvad J.C."/>
            <person name="Goldman G.H."/>
            <person name="Houbraken J."/>
            <person name="Oakley B."/>
            <person name="Pocsi I."/>
            <person name="Scazzocchio C."/>
            <person name="Seiboth B."/>
            <person name="vanKuyk P.A."/>
            <person name="Wortman J."/>
            <person name="Dyer P.S."/>
            <person name="Grigoriev I.V."/>
        </authorList>
    </citation>
    <scope>NUCLEOTIDE SEQUENCE [LARGE SCALE GENOMIC DNA]</scope>
    <source>
        <strain evidence="10">DTO 134E9</strain>
    </source>
</reference>
<dbReference type="PRINTS" id="PR00799">
    <property type="entry name" value="TRANSAMINASE"/>
</dbReference>
<dbReference type="InterPro" id="IPR015421">
    <property type="entry name" value="PyrdxlP-dep_Trfase_major"/>
</dbReference>
<dbReference type="GO" id="GO:0005829">
    <property type="term" value="C:cytosol"/>
    <property type="evidence" value="ECO:0007669"/>
    <property type="project" value="TreeGrafter"/>
</dbReference>
<dbReference type="Proteomes" id="UP000184383">
    <property type="component" value="Unassembled WGS sequence"/>
</dbReference>
<evidence type="ECO:0000256" key="2">
    <source>
        <dbReference type="ARBA" id="ARBA00007441"/>
    </source>
</evidence>
<dbReference type="AlphaFoldDB" id="A0A1L9R4J3"/>
<dbReference type="InterPro" id="IPR004839">
    <property type="entry name" value="Aminotransferase_I/II_large"/>
</dbReference>
<dbReference type="Pfam" id="PF00155">
    <property type="entry name" value="Aminotran_1_2"/>
    <property type="match status" value="1"/>
</dbReference>
<dbReference type="PROSITE" id="PS00105">
    <property type="entry name" value="AA_TRANSFER_CLASS_1"/>
    <property type="match status" value="1"/>
</dbReference>
<dbReference type="Gene3D" id="3.40.640.10">
    <property type="entry name" value="Type I PLP-dependent aspartate aminotransferase-like (Major domain)"/>
    <property type="match status" value="1"/>
</dbReference>
<organism evidence="9 10">
    <name type="scientific">Aspergillus wentii DTO 134E9</name>
    <dbReference type="NCBI Taxonomy" id="1073089"/>
    <lineage>
        <taxon>Eukaryota</taxon>
        <taxon>Fungi</taxon>
        <taxon>Dikarya</taxon>
        <taxon>Ascomycota</taxon>
        <taxon>Pezizomycotina</taxon>
        <taxon>Eurotiomycetes</taxon>
        <taxon>Eurotiomycetidae</taxon>
        <taxon>Eurotiales</taxon>
        <taxon>Aspergillaceae</taxon>
        <taxon>Aspergillus</taxon>
        <taxon>Aspergillus subgen. Cremei</taxon>
    </lineage>
</organism>
<dbReference type="NCBIfam" id="NF006719">
    <property type="entry name" value="PRK09257.1"/>
    <property type="match status" value="1"/>
</dbReference>
<dbReference type="VEuPathDB" id="FungiDB:ASPWEDRAFT_122425"/>
<evidence type="ECO:0000256" key="6">
    <source>
        <dbReference type="ARBA" id="ARBA00022898"/>
    </source>
</evidence>
<keyword evidence="5 7" id="KW-0808">Transferase</keyword>
<dbReference type="GeneID" id="63745007"/>
<dbReference type="Gene3D" id="3.90.1150.10">
    <property type="entry name" value="Aspartate Aminotransferase, domain 1"/>
    <property type="match status" value="1"/>
</dbReference>
<dbReference type="PANTHER" id="PTHR11879">
    <property type="entry name" value="ASPARTATE AMINOTRANSFERASE"/>
    <property type="match status" value="1"/>
</dbReference>
<sequence>MATQYLNIPVLPADIAFGLMADFQADTHPDKVSLIAGAYRDEKGNPWVLPSVKEAKQRIALDPSWSHEYLGIAGSKTLTTVAKTLIFGTDLAEKANIASIQAVSGTSANHLGALFLAKHLKPKRVFIPDPTWVNHHTIWTEAAQDIEQLTYPYSYVPGSRSVDVDRIIAKLETEAHPNDVIVLQACAHNPTGIDLSQEEWVKIADVVQRKRLFVLFDSAYQGFATGDVDGDAWSVRYFTKRFFDSTSEHIPGLCVAQSFSKNFGLYGERVGALHLVVPGGVSTDGAQSQLSLMARAEYSNPPRFGAQIVEMVLGCPELKAQWNEDLVTMSSRIKKMRTELRRKLDELGARGDWSHIEAQIGMFSYTGLRKDQVQRLQDDYHIYMLPSGRVSICGLNEGNIDYVAKGIVEVVNS</sequence>
<name>A0A1L9R4J3_ASPWE</name>
<keyword evidence="6" id="KW-0663">Pyridoxal phosphate</keyword>
<dbReference type="STRING" id="1073089.A0A1L9R4J3"/>
<dbReference type="EC" id="2.6.1.1" evidence="7"/>
<dbReference type="GO" id="GO:0030170">
    <property type="term" value="F:pyridoxal phosphate binding"/>
    <property type="evidence" value="ECO:0007669"/>
    <property type="project" value="InterPro"/>
</dbReference>
<dbReference type="FunFam" id="3.40.640.10:FF:000066">
    <property type="entry name" value="Aspartate aminotransferase"/>
    <property type="match status" value="1"/>
</dbReference>
<evidence type="ECO:0000259" key="8">
    <source>
        <dbReference type="Pfam" id="PF00155"/>
    </source>
</evidence>
<comment type="cofactor">
    <cofactor evidence="1">
        <name>pyridoxal 5'-phosphate</name>
        <dbReference type="ChEBI" id="CHEBI:597326"/>
    </cofactor>
</comment>
<dbReference type="FunFam" id="3.90.1150.10:FF:000001">
    <property type="entry name" value="Aspartate aminotransferase"/>
    <property type="match status" value="1"/>
</dbReference>
<evidence type="ECO:0000256" key="1">
    <source>
        <dbReference type="ARBA" id="ARBA00001933"/>
    </source>
</evidence>
<dbReference type="GO" id="GO:0004069">
    <property type="term" value="F:L-aspartate:2-oxoglutarate aminotransferase activity"/>
    <property type="evidence" value="ECO:0007669"/>
    <property type="project" value="UniProtKB-EC"/>
</dbReference>
<dbReference type="GO" id="GO:0006532">
    <property type="term" value="P:aspartate biosynthetic process"/>
    <property type="evidence" value="ECO:0007669"/>
    <property type="project" value="TreeGrafter"/>
</dbReference>
<keyword evidence="4 7" id="KW-0032">Aminotransferase</keyword>
<dbReference type="EMBL" id="KV878218">
    <property type="protein sequence ID" value="OJJ29839.1"/>
    <property type="molecule type" value="Genomic_DNA"/>
</dbReference>
<evidence type="ECO:0000256" key="7">
    <source>
        <dbReference type="RuleBase" id="RU000480"/>
    </source>
</evidence>
<gene>
    <name evidence="9" type="ORF">ASPWEDRAFT_122425</name>
</gene>
<accession>A0A1L9R4J3</accession>
<dbReference type="CDD" id="cd00609">
    <property type="entry name" value="AAT_like"/>
    <property type="match status" value="1"/>
</dbReference>
<keyword evidence="10" id="KW-1185">Reference proteome</keyword>
<evidence type="ECO:0000313" key="9">
    <source>
        <dbReference type="EMBL" id="OJJ29839.1"/>
    </source>
</evidence>
<dbReference type="InterPro" id="IPR015424">
    <property type="entry name" value="PyrdxlP-dep_Trfase"/>
</dbReference>
<comment type="catalytic activity">
    <reaction evidence="7">
        <text>L-aspartate + 2-oxoglutarate = oxaloacetate + L-glutamate</text>
        <dbReference type="Rhea" id="RHEA:21824"/>
        <dbReference type="ChEBI" id="CHEBI:16452"/>
        <dbReference type="ChEBI" id="CHEBI:16810"/>
        <dbReference type="ChEBI" id="CHEBI:29985"/>
        <dbReference type="ChEBI" id="CHEBI:29991"/>
        <dbReference type="EC" id="2.6.1.1"/>
    </reaction>
</comment>
<evidence type="ECO:0000256" key="4">
    <source>
        <dbReference type="ARBA" id="ARBA00022576"/>
    </source>
</evidence>
<dbReference type="InterPro" id="IPR000796">
    <property type="entry name" value="Asp_trans"/>
</dbReference>
<feature type="domain" description="Aminotransferase class I/classII large" evidence="8">
    <location>
        <begin position="30"/>
        <end position="407"/>
    </location>
</feature>
<dbReference type="SUPFAM" id="SSF53383">
    <property type="entry name" value="PLP-dependent transferases"/>
    <property type="match status" value="1"/>
</dbReference>
<protein>
    <recommendedName>
        <fullName evidence="7">Aspartate aminotransferase</fullName>
        <ecNumber evidence="7">2.6.1.1</ecNumber>
    </recommendedName>
</protein>
<dbReference type="OrthoDB" id="550424at2759"/>
<evidence type="ECO:0000256" key="5">
    <source>
        <dbReference type="ARBA" id="ARBA00022679"/>
    </source>
</evidence>
<dbReference type="InterPro" id="IPR015422">
    <property type="entry name" value="PyrdxlP-dep_Trfase_small"/>
</dbReference>
<dbReference type="PANTHER" id="PTHR11879:SF20">
    <property type="entry name" value="ASPARTATE AMINOTRANSFERASE"/>
    <property type="match status" value="1"/>
</dbReference>
<evidence type="ECO:0000313" key="10">
    <source>
        <dbReference type="Proteomes" id="UP000184383"/>
    </source>
</evidence>
<comment type="subunit">
    <text evidence="3 7">Homodimer.</text>
</comment>
<dbReference type="InterPro" id="IPR004838">
    <property type="entry name" value="NHTrfase_class1_PyrdxlP-BS"/>
</dbReference>
<comment type="similarity">
    <text evidence="2">Belongs to the class-I pyridoxal-phosphate-dependent aminotransferase family.</text>
</comment>
<dbReference type="RefSeq" id="XP_040683516.1">
    <property type="nucleotide sequence ID" value="XM_040829159.1"/>
</dbReference>